<comment type="caution">
    <text evidence="5">The sequence shown here is derived from an EMBL/GenBank/DDBJ whole genome shotgun (WGS) entry which is preliminary data.</text>
</comment>
<proteinExistence type="predicted"/>
<evidence type="ECO:0000256" key="1">
    <source>
        <dbReference type="SAM" id="MobiDB-lite"/>
    </source>
</evidence>
<evidence type="ECO:0000256" key="3">
    <source>
        <dbReference type="SAM" id="SignalP"/>
    </source>
</evidence>
<dbReference type="SUPFAM" id="SSF48726">
    <property type="entry name" value="Immunoglobulin"/>
    <property type="match status" value="1"/>
</dbReference>
<dbReference type="SMART" id="SM00409">
    <property type="entry name" value="IG"/>
    <property type="match status" value="2"/>
</dbReference>
<dbReference type="Proteomes" id="UP000318571">
    <property type="component" value="Chromosome 7"/>
</dbReference>
<evidence type="ECO:0000259" key="4">
    <source>
        <dbReference type="PROSITE" id="PS50835"/>
    </source>
</evidence>
<evidence type="ECO:0000313" key="6">
    <source>
        <dbReference type="Proteomes" id="UP000318571"/>
    </source>
</evidence>
<dbReference type="InterPro" id="IPR003599">
    <property type="entry name" value="Ig_sub"/>
</dbReference>
<dbReference type="PROSITE" id="PS50835">
    <property type="entry name" value="IG_LIKE"/>
    <property type="match status" value="1"/>
</dbReference>
<dbReference type="Gene3D" id="2.60.40.10">
    <property type="entry name" value="Immunoglobulins"/>
    <property type="match status" value="1"/>
</dbReference>
<evidence type="ECO:0000256" key="2">
    <source>
        <dbReference type="SAM" id="Phobius"/>
    </source>
</evidence>
<protein>
    <recommendedName>
        <fullName evidence="4">Ig-like domain-containing protein</fullName>
    </recommendedName>
</protein>
<accession>A0A553P389</accession>
<feature type="signal peptide" evidence="3">
    <location>
        <begin position="1"/>
        <end position="22"/>
    </location>
</feature>
<keyword evidence="6" id="KW-1185">Reference proteome</keyword>
<feature type="region of interest" description="Disordered" evidence="1">
    <location>
        <begin position="360"/>
        <end position="387"/>
    </location>
</feature>
<feature type="compositionally biased region" description="Polar residues" evidence="1">
    <location>
        <begin position="360"/>
        <end position="378"/>
    </location>
</feature>
<sequence length="511" mass="56642">MKRSDFTIRSLAFCFLVLFAEGSDLVRLPERDEAFFIQAKSSDIVVKTGGSFLLNCQINKPWHTCSWKPPNKEWCSFLATTKYDTGCNSNDRINHALGHLEFESPVNKNCFITVTHAQPMDSGTWNCHAAQEVTSASEQIVESVSVTVVHPVELMPISSETFIFANESDKAEIVCNATVIGEEEPKITWLVNHREVNPHRVTREPKEGPGEDGRWFLLVGLQLKNIPNDSHLVCRSKQTFPNGTVWLEKVVMTQLHIVAKPSPLKALETEDEGSHTNVAGTTIAALVVIATFISIFLICYAKQKKTWCYRPDEKPILNDQPSPSAPQYEEGSLLIQNINSNPPPPLVEPVQDVLLGRTETQPSSQINELHQESTNGVMSGSSSDTGLGSSLDNNLENTARKIPKDPLNFVAISNPNIFNQMEATEMGDIDGVVRISTDSLNTRYAELISAAPASTFIRSHSLSQDREPATEPIYAQIGGEKRPLTQPASFPNLEKKRVARHNNYVKVTLPN</sequence>
<reference evidence="5 6" key="1">
    <citation type="journal article" date="2018" name="Nat. Ecol. Evol.">
        <title>Genomic signatures of mitonuclear coevolution across populations of Tigriopus californicus.</title>
        <authorList>
            <person name="Barreto F.S."/>
            <person name="Watson E.T."/>
            <person name="Lima T.G."/>
            <person name="Willett C.S."/>
            <person name="Edmands S."/>
            <person name="Li W."/>
            <person name="Burton R.S."/>
        </authorList>
    </citation>
    <scope>NUCLEOTIDE SEQUENCE [LARGE SCALE GENOMIC DNA]</scope>
    <source>
        <strain evidence="5 6">San Diego</strain>
    </source>
</reference>
<organism evidence="5 6">
    <name type="scientific">Tigriopus californicus</name>
    <name type="common">Marine copepod</name>
    <dbReference type="NCBI Taxonomy" id="6832"/>
    <lineage>
        <taxon>Eukaryota</taxon>
        <taxon>Metazoa</taxon>
        <taxon>Ecdysozoa</taxon>
        <taxon>Arthropoda</taxon>
        <taxon>Crustacea</taxon>
        <taxon>Multicrustacea</taxon>
        <taxon>Hexanauplia</taxon>
        <taxon>Copepoda</taxon>
        <taxon>Harpacticoida</taxon>
        <taxon>Harpacticidae</taxon>
        <taxon>Tigriopus</taxon>
    </lineage>
</organism>
<feature type="transmembrane region" description="Helical" evidence="2">
    <location>
        <begin position="278"/>
        <end position="301"/>
    </location>
</feature>
<feature type="domain" description="Ig-like" evidence="4">
    <location>
        <begin position="29"/>
        <end position="147"/>
    </location>
</feature>
<gene>
    <name evidence="5" type="ORF">TCAL_00201</name>
</gene>
<keyword evidence="2" id="KW-0812">Transmembrane</keyword>
<name>A0A553P389_TIGCA</name>
<feature type="chain" id="PRO_5021994673" description="Ig-like domain-containing protein" evidence="3">
    <location>
        <begin position="23"/>
        <end position="511"/>
    </location>
</feature>
<keyword evidence="3" id="KW-0732">Signal</keyword>
<dbReference type="AlphaFoldDB" id="A0A553P389"/>
<dbReference type="InterPro" id="IPR036179">
    <property type="entry name" value="Ig-like_dom_sf"/>
</dbReference>
<dbReference type="EMBL" id="VCGU01000008">
    <property type="protein sequence ID" value="TRY72151.1"/>
    <property type="molecule type" value="Genomic_DNA"/>
</dbReference>
<keyword evidence="2" id="KW-1133">Transmembrane helix</keyword>
<dbReference type="InterPro" id="IPR007110">
    <property type="entry name" value="Ig-like_dom"/>
</dbReference>
<evidence type="ECO:0000313" key="5">
    <source>
        <dbReference type="EMBL" id="TRY72151.1"/>
    </source>
</evidence>
<dbReference type="InterPro" id="IPR013783">
    <property type="entry name" value="Ig-like_fold"/>
</dbReference>
<keyword evidence="2" id="KW-0472">Membrane</keyword>